<name>A0A1J5P7U4_9ZZZZ</name>
<dbReference type="EMBL" id="MLJW01008930">
    <property type="protein sequence ID" value="OIQ63532.1"/>
    <property type="molecule type" value="Genomic_DNA"/>
</dbReference>
<comment type="caution">
    <text evidence="1">The sequence shown here is derived from an EMBL/GenBank/DDBJ whole genome shotgun (WGS) entry which is preliminary data.</text>
</comment>
<accession>A0A1J5P7U4</accession>
<reference evidence="1" key="1">
    <citation type="submission" date="2016-10" db="EMBL/GenBank/DDBJ databases">
        <title>Sequence of Gallionella enrichment culture.</title>
        <authorList>
            <person name="Poehlein A."/>
            <person name="Muehling M."/>
            <person name="Daniel R."/>
        </authorList>
    </citation>
    <scope>NUCLEOTIDE SEQUENCE</scope>
</reference>
<proteinExistence type="predicted"/>
<dbReference type="AlphaFoldDB" id="A0A1J5P7U4"/>
<organism evidence="1">
    <name type="scientific">mine drainage metagenome</name>
    <dbReference type="NCBI Taxonomy" id="410659"/>
    <lineage>
        <taxon>unclassified sequences</taxon>
        <taxon>metagenomes</taxon>
        <taxon>ecological metagenomes</taxon>
    </lineage>
</organism>
<sequence>MGAEQPLAALRRHLCIGCADQEGSLRFGDDLGLGEYVRADHRSEDDKRLVFENAIHRVQRIGAGSSGILRRQRQLFPADASASVDFIDREFDAVARLRAEQCEVARERSRQAQRYRRGTACGVRFRFGGEGDRQANRGRANDRGLHGYIRHQHPLLSWGNVRVADGERQACRNCPPSLPLVHEPLLFSGNPSGQGVRGNSRFIFRPLRLWPGRERPRRDH</sequence>
<protein>
    <submittedName>
        <fullName evidence="1">Uncharacterized protein</fullName>
    </submittedName>
</protein>
<gene>
    <name evidence="1" type="ORF">GALL_549270</name>
</gene>
<evidence type="ECO:0000313" key="1">
    <source>
        <dbReference type="EMBL" id="OIQ63532.1"/>
    </source>
</evidence>